<comment type="similarity">
    <text evidence="1">Belongs to the IMPACT family.</text>
</comment>
<reference evidence="4 5" key="1">
    <citation type="journal article" date="2019" name="Int. J. Syst. Evol. Microbiol.">
        <title>The Global Catalogue of Microorganisms (GCM) 10K type strain sequencing project: providing services to taxonomists for standard genome sequencing and annotation.</title>
        <authorList>
            <consortium name="The Broad Institute Genomics Platform"/>
            <consortium name="The Broad Institute Genome Sequencing Center for Infectious Disease"/>
            <person name="Wu L."/>
            <person name="Ma J."/>
        </authorList>
    </citation>
    <scope>NUCLEOTIDE SEQUENCE [LARGE SCALE GENOMIC DNA]</scope>
    <source>
        <strain evidence="4 5">JCM 13378</strain>
    </source>
</reference>
<dbReference type="PANTHER" id="PTHR16301:SF20">
    <property type="entry name" value="IMPACT FAMILY MEMBER YIGZ"/>
    <property type="match status" value="1"/>
</dbReference>
<dbReference type="RefSeq" id="WP_343846816.1">
    <property type="nucleotide sequence ID" value="NZ_BAAAEI010000023.1"/>
</dbReference>
<dbReference type="PANTHER" id="PTHR16301">
    <property type="entry name" value="IMPACT-RELATED"/>
    <property type="match status" value="1"/>
</dbReference>
<keyword evidence="5" id="KW-1185">Reference proteome</keyword>
<gene>
    <name evidence="4" type="ORF">GCM10009092_35950</name>
</gene>
<dbReference type="Gene3D" id="3.30.230.30">
    <property type="entry name" value="Impact, N-terminal domain"/>
    <property type="match status" value="1"/>
</dbReference>
<feature type="domain" description="Impact N-terminal" evidence="2">
    <location>
        <begin position="19"/>
        <end position="125"/>
    </location>
</feature>
<dbReference type="InterPro" id="IPR020568">
    <property type="entry name" value="Ribosomal_Su5_D2-typ_SF"/>
</dbReference>
<accession>A0ABN0XN13</accession>
<comment type="caution">
    <text evidence="4">The sequence shown here is derived from an EMBL/GenBank/DDBJ whole genome shotgun (WGS) entry which is preliminary data.</text>
</comment>
<evidence type="ECO:0000313" key="4">
    <source>
        <dbReference type="EMBL" id="GAA0368492.1"/>
    </source>
</evidence>
<dbReference type="InterPro" id="IPR036956">
    <property type="entry name" value="Impact_N_sf"/>
</dbReference>
<dbReference type="InterPro" id="IPR015269">
    <property type="entry name" value="UPF0029_Impact_C"/>
</dbReference>
<dbReference type="EMBL" id="BAAAEI010000023">
    <property type="protein sequence ID" value="GAA0368492.1"/>
    <property type="molecule type" value="Genomic_DNA"/>
</dbReference>
<dbReference type="Pfam" id="PF09186">
    <property type="entry name" value="DUF1949"/>
    <property type="match status" value="1"/>
</dbReference>
<proteinExistence type="inferred from homology"/>
<evidence type="ECO:0000259" key="3">
    <source>
        <dbReference type="Pfam" id="PF09186"/>
    </source>
</evidence>
<dbReference type="InterPro" id="IPR015796">
    <property type="entry name" value="Impact_YigZ-like"/>
</dbReference>
<dbReference type="SUPFAM" id="SSF54211">
    <property type="entry name" value="Ribosomal protein S5 domain 2-like"/>
    <property type="match status" value="1"/>
</dbReference>
<dbReference type="NCBIfam" id="TIGR00257">
    <property type="entry name" value="IMPACT_YIGZ"/>
    <property type="match status" value="1"/>
</dbReference>
<dbReference type="InterPro" id="IPR001498">
    <property type="entry name" value="Impact_N"/>
</dbReference>
<name>A0ABN0XN13_9ALTE</name>
<evidence type="ECO:0000256" key="1">
    <source>
        <dbReference type="ARBA" id="ARBA00007665"/>
    </source>
</evidence>
<feature type="domain" description="UPF0029" evidence="3">
    <location>
        <begin position="141"/>
        <end position="195"/>
    </location>
</feature>
<sequence>MLSVYSVPAAAHQYEFDIKRSRFLCLVQHADNRQSAEDFIRLQRQLHPQAAHVCWAYIAGPPNTTLMSMSDDGEPSGTAGRPMLKVLQHSGLGEIVVAVVRYYGGIKLGTGGLQRAYSDAVTGALNELPTRLQVPRTEVHIRIDYALEANVRHCLGQFDISEPQIHYHQQVEMHFAVANEQKEQCLRQLTDLCAGALEISIPASLS</sequence>
<evidence type="ECO:0000313" key="5">
    <source>
        <dbReference type="Proteomes" id="UP001501757"/>
    </source>
</evidence>
<organism evidence="4 5">
    <name type="scientific">Bowmanella denitrificans</name>
    <dbReference type="NCBI Taxonomy" id="366582"/>
    <lineage>
        <taxon>Bacteria</taxon>
        <taxon>Pseudomonadati</taxon>
        <taxon>Pseudomonadota</taxon>
        <taxon>Gammaproteobacteria</taxon>
        <taxon>Alteromonadales</taxon>
        <taxon>Alteromonadaceae</taxon>
        <taxon>Bowmanella</taxon>
    </lineage>
</organism>
<dbReference type="Pfam" id="PF01205">
    <property type="entry name" value="Impact_N"/>
    <property type="match status" value="1"/>
</dbReference>
<dbReference type="Proteomes" id="UP001501757">
    <property type="component" value="Unassembled WGS sequence"/>
</dbReference>
<dbReference type="InterPro" id="IPR035647">
    <property type="entry name" value="EFG_III/V"/>
</dbReference>
<dbReference type="Gene3D" id="3.30.70.240">
    <property type="match status" value="1"/>
</dbReference>
<dbReference type="SUPFAM" id="SSF54980">
    <property type="entry name" value="EF-G C-terminal domain-like"/>
    <property type="match status" value="1"/>
</dbReference>
<dbReference type="InterPro" id="IPR023582">
    <property type="entry name" value="Impact"/>
</dbReference>
<protein>
    <submittedName>
        <fullName evidence="4">YigZ family protein</fullName>
    </submittedName>
</protein>
<evidence type="ECO:0000259" key="2">
    <source>
        <dbReference type="Pfam" id="PF01205"/>
    </source>
</evidence>